<comment type="caution">
    <text evidence="2">The sequence shown here is derived from an EMBL/GenBank/DDBJ whole genome shotgun (WGS) entry which is preliminary data.</text>
</comment>
<accession>A0A368H7H5</accession>
<dbReference type="STRING" id="29170.A0A368H7H5"/>
<reference evidence="2 3" key="1">
    <citation type="submission" date="2014-10" db="EMBL/GenBank/DDBJ databases">
        <title>Draft genome of the hookworm Ancylostoma caninum.</title>
        <authorList>
            <person name="Mitreva M."/>
        </authorList>
    </citation>
    <scope>NUCLEOTIDE SEQUENCE [LARGE SCALE GENOMIC DNA]</scope>
    <source>
        <strain evidence="2 3">Baltimore</strain>
    </source>
</reference>
<name>A0A368H7H5_ANCCA</name>
<protein>
    <submittedName>
        <fullName evidence="2">Uncharacterized protein</fullName>
    </submittedName>
</protein>
<dbReference type="AlphaFoldDB" id="A0A368H7H5"/>
<keyword evidence="3" id="KW-1185">Reference proteome</keyword>
<proteinExistence type="predicted"/>
<sequence>MSFEVGPWTCFGEILFQRLSASIRSRQDTQSNMHFTPDFRLVAQQPCRFLQVPIMALVHALRISRFVKQLRAPKVSTSDEDDPVPVLLGGRGRGTDKLAHKRSVTVKSSHPHDGRARSVSMVSATLHLSQSLRTTRDSK</sequence>
<evidence type="ECO:0000313" key="2">
    <source>
        <dbReference type="EMBL" id="RCN52536.1"/>
    </source>
</evidence>
<evidence type="ECO:0000313" key="3">
    <source>
        <dbReference type="Proteomes" id="UP000252519"/>
    </source>
</evidence>
<organism evidence="2 3">
    <name type="scientific">Ancylostoma caninum</name>
    <name type="common">Dog hookworm</name>
    <dbReference type="NCBI Taxonomy" id="29170"/>
    <lineage>
        <taxon>Eukaryota</taxon>
        <taxon>Metazoa</taxon>
        <taxon>Ecdysozoa</taxon>
        <taxon>Nematoda</taxon>
        <taxon>Chromadorea</taxon>
        <taxon>Rhabditida</taxon>
        <taxon>Rhabditina</taxon>
        <taxon>Rhabditomorpha</taxon>
        <taxon>Strongyloidea</taxon>
        <taxon>Ancylostomatidae</taxon>
        <taxon>Ancylostomatinae</taxon>
        <taxon>Ancylostoma</taxon>
    </lineage>
</organism>
<evidence type="ECO:0000256" key="1">
    <source>
        <dbReference type="SAM" id="MobiDB-lite"/>
    </source>
</evidence>
<dbReference type="Proteomes" id="UP000252519">
    <property type="component" value="Unassembled WGS sequence"/>
</dbReference>
<dbReference type="OrthoDB" id="5353557at2759"/>
<dbReference type="EMBL" id="JOJR01000006">
    <property type="protein sequence ID" value="RCN52536.1"/>
    <property type="molecule type" value="Genomic_DNA"/>
</dbReference>
<feature type="region of interest" description="Disordered" evidence="1">
    <location>
        <begin position="72"/>
        <end position="122"/>
    </location>
</feature>
<dbReference type="Pfam" id="PF25562">
    <property type="entry name" value="CNBH_CNNM2_C"/>
    <property type="match status" value="1"/>
</dbReference>
<gene>
    <name evidence="2" type="ORF">ANCCAN_01234</name>
</gene>